<comment type="caution">
    <text evidence="2">The sequence shown here is derived from an EMBL/GenBank/DDBJ whole genome shotgun (WGS) entry which is preliminary data.</text>
</comment>
<sequence>MNSNANPRDLAERVNSGTNFRDLVEKVNSGTNLGDLVEKVNSSTNPGDLTEKVNSGMNPEDLTEKFGRARHVHHGGCSGGRSPVSTSSAHRRVFKMVEDLPQPGSAQLVALPRRVSGRVPRGRDYLDLGLVYDVFLTLQESGRLLSYRLSHFWVSGVPSNNKGWKSRYLFVSGPVWGFRLDWSAHPIDNASPYLSEEEFVLVGRLKGILSSS</sequence>
<accession>A0A426XFC9</accession>
<proteinExistence type="predicted"/>
<evidence type="ECO:0000256" key="1">
    <source>
        <dbReference type="SAM" id="MobiDB-lite"/>
    </source>
</evidence>
<feature type="compositionally biased region" description="Polar residues" evidence="1">
    <location>
        <begin position="40"/>
        <end position="57"/>
    </location>
</feature>
<evidence type="ECO:0000313" key="2">
    <source>
        <dbReference type="EMBL" id="RRT38163.1"/>
    </source>
</evidence>
<name>A0A426XFC9_ENSVE</name>
<organism evidence="2 3">
    <name type="scientific">Ensete ventricosum</name>
    <name type="common">Abyssinian banana</name>
    <name type="synonym">Musa ensete</name>
    <dbReference type="NCBI Taxonomy" id="4639"/>
    <lineage>
        <taxon>Eukaryota</taxon>
        <taxon>Viridiplantae</taxon>
        <taxon>Streptophyta</taxon>
        <taxon>Embryophyta</taxon>
        <taxon>Tracheophyta</taxon>
        <taxon>Spermatophyta</taxon>
        <taxon>Magnoliopsida</taxon>
        <taxon>Liliopsida</taxon>
        <taxon>Zingiberales</taxon>
        <taxon>Musaceae</taxon>
        <taxon>Ensete</taxon>
    </lineage>
</organism>
<dbReference type="EMBL" id="AMZH03021486">
    <property type="protein sequence ID" value="RRT38163.1"/>
    <property type="molecule type" value="Genomic_DNA"/>
</dbReference>
<dbReference type="AlphaFoldDB" id="A0A426XFC9"/>
<gene>
    <name evidence="2" type="ORF">B296_00052854</name>
</gene>
<protein>
    <submittedName>
        <fullName evidence="2">Uncharacterized protein</fullName>
    </submittedName>
</protein>
<dbReference type="Proteomes" id="UP000287651">
    <property type="component" value="Unassembled WGS sequence"/>
</dbReference>
<feature type="region of interest" description="Disordered" evidence="1">
    <location>
        <begin position="34"/>
        <end position="58"/>
    </location>
</feature>
<evidence type="ECO:0000313" key="3">
    <source>
        <dbReference type="Proteomes" id="UP000287651"/>
    </source>
</evidence>
<reference evidence="2 3" key="1">
    <citation type="journal article" date="2014" name="Agronomy (Basel)">
        <title>A Draft Genome Sequence for Ensete ventricosum, the Drought-Tolerant Tree Against Hunger.</title>
        <authorList>
            <person name="Harrison J."/>
            <person name="Moore K.A."/>
            <person name="Paszkiewicz K."/>
            <person name="Jones T."/>
            <person name="Grant M."/>
            <person name="Ambacheew D."/>
            <person name="Muzemil S."/>
            <person name="Studholme D.J."/>
        </authorList>
    </citation>
    <scope>NUCLEOTIDE SEQUENCE [LARGE SCALE GENOMIC DNA]</scope>
</reference>